<gene>
    <name evidence="2" type="ORF">GQ55_9G150200</name>
</gene>
<keyword evidence="3" id="KW-1185">Reference proteome</keyword>
<sequence length="162" mass="17318">MDSAWLLDTIQARHIRKPNAPYCPSNSPWPGLHTHVLGSQPQPGLPDDRLLPTLGRRAEVRRRGAAAGGAGDLRWIRLTCGAAVLRRESRRGCAAPGGRCGRAAPCLEAGAVASGAWRVEAKAAALDRRTAEARRAGGRANRSSPKQQKVHSRVNIVLARGD</sequence>
<evidence type="ECO:0000256" key="1">
    <source>
        <dbReference type="SAM" id="MobiDB-lite"/>
    </source>
</evidence>
<dbReference type="AlphaFoldDB" id="A0A2T7C3A5"/>
<reference evidence="2 3" key="1">
    <citation type="submission" date="2018-04" db="EMBL/GenBank/DDBJ databases">
        <title>WGS assembly of Panicum hallii var. hallii HAL2.</title>
        <authorList>
            <person name="Lovell J."/>
            <person name="Jenkins J."/>
            <person name="Lowry D."/>
            <person name="Mamidi S."/>
            <person name="Sreedasyam A."/>
            <person name="Weng X."/>
            <person name="Barry K."/>
            <person name="Bonette J."/>
            <person name="Campitelli B."/>
            <person name="Daum C."/>
            <person name="Gordon S."/>
            <person name="Gould B."/>
            <person name="Lipzen A."/>
            <person name="MacQueen A."/>
            <person name="Palacio-Mejia J."/>
            <person name="Plott C."/>
            <person name="Shakirov E."/>
            <person name="Shu S."/>
            <person name="Yoshinaga Y."/>
            <person name="Zane M."/>
            <person name="Rokhsar D."/>
            <person name="Grimwood J."/>
            <person name="Schmutz J."/>
            <person name="Juenger T."/>
        </authorList>
    </citation>
    <scope>NUCLEOTIDE SEQUENCE [LARGE SCALE GENOMIC DNA]</scope>
    <source>
        <strain evidence="3">cv. HAL2</strain>
    </source>
</reference>
<dbReference type="Gramene" id="PUZ37824">
    <property type="protein sequence ID" value="PUZ37824"/>
    <property type="gene ID" value="GQ55_9G150200"/>
</dbReference>
<dbReference type="Proteomes" id="UP000244336">
    <property type="component" value="Chromosome 9"/>
</dbReference>
<proteinExistence type="predicted"/>
<dbReference type="EMBL" id="CM009757">
    <property type="protein sequence ID" value="PUZ37824.1"/>
    <property type="molecule type" value="Genomic_DNA"/>
</dbReference>
<feature type="region of interest" description="Disordered" evidence="1">
    <location>
        <begin position="130"/>
        <end position="154"/>
    </location>
</feature>
<evidence type="ECO:0000313" key="3">
    <source>
        <dbReference type="Proteomes" id="UP000244336"/>
    </source>
</evidence>
<evidence type="ECO:0000313" key="2">
    <source>
        <dbReference type="EMBL" id="PUZ37824.1"/>
    </source>
</evidence>
<name>A0A2T7C3A5_9POAL</name>
<organism evidence="2 3">
    <name type="scientific">Panicum hallii var. hallii</name>
    <dbReference type="NCBI Taxonomy" id="1504633"/>
    <lineage>
        <taxon>Eukaryota</taxon>
        <taxon>Viridiplantae</taxon>
        <taxon>Streptophyta</taxon>
        <taxon>Embryophyta</taxon>
        <taxon>Tracheophyta</taxon>
        <taxon>Spermatophyta</taxon>
        <taxon>Magnoliopsida</taxon>
        <taxon>Liliopsida</taxon>
        <taxon>Poales</taxon>
        <taxon>Poaceae</taxon>
        <taxon>PACMAD clade</taxon>
        <taxon>Panicoideae</taxon>
        <taxon>Panicodae</taxon>
        <taxon>Paniceae</taxon>
        <taxon>Panicinae</taxon>
        <taxon>Panicum</taxon>
        <taxon>Panicum sect. Panicum</taxon>
    </lineage>
</organism>
<protein>
    <submittedName>
        <fullName evidence="2">Uncharacterized protein</fullName>
    </submittedName>
</protein>
<accession>A0A2T7C3A5</accession>